<accession>A0A9E8NA38</accession>
<dbReference type="EMBL" id="CP112998">
    <property type="protein sequence ID" value="WAC10614.1"/>
    <property type="molecule type" value="Genomic_DNA"/>
</dbReference>
<evidence type="ECO:0000313" key="1">
    <source>
        <dbReference type="EMBL" id="WAC10614.1"/>
    </source>
</evidence>
<dbReference type="KEGG" id="dpf:ON006_23065"/>
<name>A0A9E8NA38_9BACT</name>
<sequence>MKSFLIYLALSTLLIICYCEKKYAGTEREAVFNASVVGSRFFVGRFAKSEGPSDDPTFRMQLQINDSFVRGSYRPLNSNVDVELIGAVNSLNELILIESGNGKATGTFKGKLVNGGNRLLRLSGVWTGVDAADPYYFLVDEVR</sequence>
<protein>
    <submittedName>
        <fullName evidence="1">Uncharacterized protein</fullName>
    </submittedName>
</protein>
<evidence type="ECO:0000313" key="2">
    <source>
        <dbReference type="Proteomes" id="UP001164653"/>
    </source>
</evidence>
<dbReference type="RefSeq" id="WP_244822387.1">
    <property type="nucleotide sequence ID" value="NZ_CP112998.1"/>
</dbReference>
<organism evidence="1 2">
    <name type="scientific">Dyadobacter pollutisoli</name>
    <dbReference type="NCBI Taxonomy" id="2910158"/>
    <lineage>
        <taxon>Bacteria</taxon>
        <taxon>Pseudomonadati</taxon>
        <taxon>Bacteroidota</taxon>
        <taxon>Cytophagia</taxon>
        <taxon>Cytophagales</taxon>
        <taxon>Spirosomataceae</taxon>
        <taxon>Dyadobacter</taxon>
    </lineage>
</organism>
<dbReference type="Proteomes" id="UP001164653">
    <property type="component" value="Chromosome"/>
</dbReference>
<keyword evidence="2" id="KW-1185">Reference proteome</keyword>
<gene>
    <name evidence="1" type="ORF">ON006_23065</name>
</gene>
<proteinExistence type="predicted"/>
<reference evidence="1" key="1">
    <citation type="submission" date="2022-11" db="EMBL/GenBank/DDBJ databases">
        <title>Dyadobacter pollutisoli sp. nov., isolated from plastic dumped soil.</title>
        <authorList>
            <person name="Kim J.M."/>
            <person name="Kim K.R."/>
            <person name="Lee J.K."/>
            <person name="Hao L."/>
            <person name="Jeon C.O."/>
        </authorList>
    </citation>
    <scope>NUCLEOTIDE SEQUENCE</scope>
    <source>
        <strain evidence="1">U1</strain>
    </source>
</reference>
<dbReference type="AlphaFoldDB" id="A0A9E8NA38"/>